<dbReference type="PANTHER" id="PTHR33602:SF1">
    <property type="entry name" value="REGULATORY PROTEIN RECX FAMILY PROTEIN"/>
    <property type="match status" value="1"/>
</dbReference>
<evidence type="ECO:0000259" key="6">
    <source>
        <dbReference type="Pfam" id="PF02631"/>
    </source>
</evidence>
<evidence type="ECO:0000256" key="1">
    <source>
        <dbReference type="ARBA" id="ARBA00004496"/>
    </source>
</evidence>
<dbReference type="InterPro" id="IPR053924">
    <property type="entry name" value="RecX_HTH_2nd"/>
</dbReference>
<evidence type="ECO:0000259" key="7">
    <source>
        <dbReference type="Pfam" id="PF21981"/>
    </source>
</evidence>
<accession>Z4WWP6</accession>
<evidence type="ECO:0000256" key="2">
    <source>
        <dbReference type="ARBA" id="ARBA00009695"/>
    </source>
</evidence>
<dbReference type="InterPro" id="IPR036388">
    <property type="entry name" value="WH-like_DNA-bd_sf"/>
</dbReference>
<dbReference type="Gene3D" id="1.10.10.10">
    <property type="entry name" value="Winged helix-like DNA-binding domain superfamily/Winged helix DNA-binding domain"/>
    <property type="match status" value="2"/>
</dbReference>
<dbReference type="InterPro" id="IPR053925">
    <property type="entry name" value="RecX_HTH_3rd"/>
</dbReference>
<dbReference type="GO" id="GO:0005737">
    <property type="term" value="C:cytoplasm"/>
    <property type="evidence" value="ECO:0007669"/>
    <property type="project" value="UniProtKB-SubCell"/>
</dbReference>
<reference evidence="8 9" key="1">
    <citation type="submission" date="2014-01" db="EMBL/GenBank/DDBJ databases">
        <authorList>
            <person name="Durkin A.S."/>
            <person name="McCorrison J."/>
            <person name="Torralba M."/>
            <person name="Gillis M."/>
            <person name="Haft D.H."/>
            <person name="Methe B."/>
            <person name="Sutton G."/>
            <person name="Nelson K.E."/>
        </authorList>
    </citation>
    <scope>NUCLEOTIDE SEQUENCE [LARGE SCALE GENOMIC DNA]</scope>
    <source>
        <strain evidence="8 9">ATCC 51270</strain>
    </source>
</reference>
<dbReference type="PANTHER" id="PTHR33602">
    <property type="entry name" value="REGULATORY PROTEIN RECX FAMILY PROTEIN"/>
    <property type="match status" value="1"/>
</dbReference>
<dbReference type="AlphaFoldDB" id="Z4WWP6"/>
<evidence type="ECO:0000313" key="9">
    <source>
        <dbReference type="Proteomes" id="UP000023482"/>
    </source>
</evidence>
<name>Z4WWP6_9PORP</name>
<keyword evidence="4 5" id="KW-0963">Cytoplasm</keyword>
<proteinExistence type="inferred from homology"/>
<dbReference type="PATRIC" id="fig|887901.3.peg.971"/>
<dbReference type="HAMAP" id="MF_01114">
    <property type="entry name" value="RecX"/>
    <property type="match status" value="1"/>
</dbReference>
<dbReference type="Pfam" id="PF21981">
    <property type="entry name" value="RecX_HTH3"/>
    <property type="match status" value="1"/>
</dbReference>
<comment type="function">
    <text evidence="5">Modulates RecA activity.</text>
</comment>
<dbReference type="RefSeq" id="WP_044168836.1">
    <property type="nucleotide sequence ID" value="NZ_JDFF01000016.1"/>
</dbReference>
<sequence>MTQKVLTPKEAVARLASYCATSEHAPLELLRKLQRWGIEGDEAKEIVEQLKAEGFVDERRFAVAFVRDKYRFNGWGPLRLRDELRRLRVPSRYIDEALAELEDGEHSSPREQVQTMLRKKLRTLPPSLEKRKVKDRLMRYGLYRGYEYEDVREAVGYLMEEDEI</sequence>
<feature type="domain" description="RecX second three-helical" evidence="6">
    <location>
        <begin position="57"/>
        <end position="98"/>
    </location>
</feature>
<comment type="subcellular location">
    <subcellularLocation>
        <location evidence="1 5">Cytoplasm</location>
    </subcellularLocation>
</comment>
<dbReference type="InterPro" id="IPR003783">
    <property type="entry name" value="Regulatory_RecX"/>
</dbReference>
<comment type="similarity">
    <text evidence="2 5">Belongs to the RecX family.</text>
</comment>
<feature type="domain" description="RecX third three-helical" evidence="7">
    <location>
        <begin position="111"/>
        <end position="155"/>
    </location>
</feature>
<gene>
    <name evidence="5 8" type="primary">recX</name>
    <name evidence="8" type="ORF">HMPREF0636_0629</name>
</gene>
<organism evidence="8 9">
    <name type="scientific">Porphyromonas catoniae ATCC 51270</name>
    <dbReference type="NCBI Taxonomy" id="887901"/>
    <lineage>
        <taxon>Bacteria</taxon>
        <taxon>Pseudomonadati</taxon>
        <taxon>Bacteroidota</taxon>
        <taxon>Bacteroidia</taxon>
        <taxon>Bacteroidales</taxon>
        <taxon>Porphyromonadaceae</taxon>
        <taxon>Porphyromonas</taxon>
    </lineage>
</organism>
<evidence type="ECO:0000313" key="8">
    <source>
        <dbReference type="EMBL" id="EWC92195.1"/>
    </source>
</evidence>
<dbReference type="OrthoDB" id="1523826at2"/>
<keyword evidence="9" id="KW-1185">Reference proteome</keyword>
<protein>
    <recommendedName>
        <fullName evidence="3 5">Regulatory protein RecX</fullName>
    </recommendedName>
</protein>
<evidence type="ECO:0000256" key="5">
    <source>
        <dbReference type="HAMAP-Rule" id="MF_01114"/>
    </source>
</evidence>
<dbReference type="EMBL" id="JDFF01000016">
    <property type="protein sequence ID" value="EWC92195.1"/>
    <property type="molecule type" value="Genomic_DNA"/>
</dbReference>
<comment type="caution">
    <text evidence="8">The sequence shown here is derived from an EMBL/GenBank/DDBJ whole genome shotgun (WGS) entry which is preliminary data.</text>
</comment>
<dbReference type="Pfam" id="PF02631">
    <property type="entry name" value="RecX_HTH2"/>
    <property type="match status" value="1"/>
</dbReference>
<dbReference type="GO" id="GO:0006282">
    <property type="term" value="P:regulation of DNA repair"/>
    <property type="evidence" value="ECO:0007669"/>
    <property type="project" value="UniProtKB-UniRule"/>
</dbReference>
<dbReference type="Proteomes" id="UP000023482">
    <property type="component" value="Unassembled WGS sequence"/>
</dbReference>
<evidence type="ECO:0000256" key="3">
    <source>
        <dbReference type="ARBA" id="ARBA00018111"/>
    </source>
</evidence>
<evidence type="ECO:0000256" key="4">
    <source>
        <dbReference type="ARBA" id="ARBA00022490"/>
    </source>
</evidence>